<organism evidence="2 3">
    <name type="scientific">Puccinia triticina</name>
    <dbReference type="NCBI Taxonomy" id="208348"/>
    <lineage>
        <taxon>Eukaryota</taxon>
        <taxon>Fungi</taxon>
        <taxon>Dikarya</taxon>
        <taxon>Basidiomycota</taxon>
        <taxon>Pucciniomycotina</taxon>
        <taxon>Pucciniomycetes</taxon>
        <taxon>Pucciniales</taxon>
        <taxon>Pucciniaceae</taxon>
        <taxon>Puccinia</taxon>
    </lineage>
</organism>
<feature type="compositionally biased region" description="Polar residues" evidence="1">
    <location>
        <begin position="14"/>
        <end position="25"/>
    </location>
</feature>
<protein>
    <submittedName>
        <fullName evidence="2">Uncharacterized protein</fullName>
    </submittedName>
</protein>
<evidence type="ECO:0000313" key="2">
    <source>
        <dbReference type="EMBL" id="WAQ83251.1"/>
    </source>
</evidence>
<name>A0ABY7CDD9_9BASI</name>
<sequence length="110" mass="11844">MGPQSPASPPAPSTLTRLAPTTTPHQGLPRHPYRRHNNASPHLPQTLGIDYQSLKTNISCPNPPLNATMILPDPSLFEDDQAHGSLSLVSFVVPPQPDAKLCAEKGTHRT</sequence>
<dbReference type="GeneID" id="77808501"/>
<dbReference type="EMBL" id="CP110423">
    <property type="protein sequence ID" value="WAQ83251.1"/>
    <property type="molecule type" value="Genomic_DNA"/>
</dbReference>
<gene>
    <name evidence="2" type="ORF">PtA15_3A620</name>
</gene>
<accession>A0ABY7CDD9</accession>
<feature type="region of interest" description="Disordered" evidence="1">
    <location>
        <begin position="1"/>
        <end position="46"/>
    </location>
</feature>
<evidence type="ECO:0000313" key="3">
    <source>
        <dbReference type="Proteomes" id="UP001164743"/>
    </source>
</evidence>
<feature type="compositionally biased region" description="Pro residues" evidence="1">
    <location>
        <begin position="1"/>
        <end position="12"/>
    </location>
</feature>
<dbReference type="RefSeq" id="XP_053018806.1">
    <property type="nucleotide sequence ID" value="XM_053167606.1"/>
</dbReference>
<dbReference type="Proteomes" id="UP001164743">
    <property type="component" value="Chromosome 3A"/>
</dbReference>
<proteinExistence type="predicted"/>
<keyword evidence="3" id="KW-1185">Reference proteome</keyword>
<reference evidence="2" key="1">
    <citation type="submission" date="2022-10" db="EMBL/GenBank/DDBJ databases">
        <title>Puccinia triticina Genome sequencing and assembly.</title>
        <authorList>
            <person name="Li C."/>
        </authorList>
    </citation>
    <scope>NUCLEOTIDE SEQUENCE</scope>
    <source>
        <strain evidence="2">Pt15</strain>
    </source>
</reference>
<evidence type="ECO:0000256" key="1">
    <source>
        <dbReference type="SAM" id="MobiDB-lite"/>
    </source>
</evidence>